<keyword evidence="3" id="KW-1185">Reference proteome</keyword>
<proteinExistence type="predicted"/>
<organism evidence="2 3">
    <name type="scientific">Arabidopsis suecica</name>
    <name type="common">Swedish thale-cress</name>
    <name type="synonym">Cardaminopsis suecica</name>
    <dbReference type="NCBI Taxonomy" id="45249"/>
    <lineage>
        <taxon>Eukaryota</taxon>
        <taxon>Viridiplantae</taxon>
        <taxon>Streptophyta</taxon>
        <taxon>Embryophyta</taxon>
        <taxon>Tracheophyta</taxon>
        <taxon>Spermatophyta</taxon>
        <taxon>Magnoliopsida</taxon>
        <taxon>eudicotyledons</taxon>
        <taxon>Gunneridae</taxon>
        <taxon>Pentapetalae</taxon>
        <taxon>rosids</taxon>
        <taxon>malvids</taxon>
        <taxon>Brassicales</taxon>
        <taxon>Brassicaceae</taxon>
        <taxon>Camelineae</taxon>
        <taxon>Arabidopsis</taxon>
    </lineage>
</organism>
<sequence>MVKMSMKFVFVLFLAVTSVMNIGTVQNVEGKRLLPEETSQFVLDHEASPSFVIPQGIHCEKKCHVQCYIRERAYGCVCLC</sequence>
<name>A0A8T2B8Z7_ARASU</name>
<evidence type="ECO:0000313" key="2">
    <source>
        <dbReference type="EMBL" id="KAG7580571.1"/>
    </source>
</evidence>
<keyword evidence="1" id="KW-0732">Signal</keyword>
<dbReference type="EMBL" id="JAEFBJ010000008">
    <property type="protein sequence ID" value="KAG7580571.1"/>
    <property type="molecule type" value="Genomic_DNA"/>
</dbReference>
<protein>
    <submittedName>
        <fullName evidence="2">Uncharacterized protein</fullName>
    </submittedName>
</protein>
<dbReference type="Proteomes" id="UP000694251">
    <property type="component" value="Chromosome 8"/>
</dbReference>
<gene>
    <name evidence="2" type="ORF">ISN44_As08g003570</name>
</gene>
<feature type="chain" id="PRO_5035740367" evidence="1">
    <location>
        <begin position="31"/>
        <end position="80"/>
    </location>
</feature>
<evidence type="ECO:0000313" key="3">
    <source>
        <dbReference type="Proteomes" id="UP000694251"/>
    </source>
</evidence>
<comment type="caution">
    <text evidence="2">The sequence shown here is derived from an EMBL/GenBank/DDBJ whole genome shotgun (WGS) entry which is preliminary data.</text>
</comment>
<feature type="signal peptide" evidence="1">
    <location>
        <begin position="1"/>
        <end position="30"/>
    </location>
</feature>
<dbReference type="OrthoDB" id="1030844at2759"/>
<dbReference type="AlphaFoldDB" id="A0A8T2B8Z7"/>
<evidence type="ECO:0000256" key="1">
    <source>
        <dbReference type="SAM" id="SignalP"/>
    </source>
</evidence>
<accession>A0A8T2B8Z7</accession>
<reference evidence="2 3" key="1">
    <citation type="submission" date="2020-12" db="EMBL/GenBank/DDBJ databases">
        <title>Concerted genomic and epigenomic changes stabilize Arabidopsis allopolyploids.</title>
        <authorList>
            <person name="Chen Z."/>
        </authorList>
    </citation>
    <scope>NUCLEOTIDE SEQUENCE [LARGE SCALE GENOMIC DNA]</scope>
    <source>
        <strain evidence="2">As9502</strain>
        <tissue evidence="2">Leaf</tissue>
    </source>
</reference>